<keyword evidence="3" id="KW-0804">Transcription</keyword>
<name>A0ABW1ZXC1_9GAMM</name>
<keyword evidence="7" id="KW-1185">Reference proteome</keyword>
<sequence length="260" mass="28805">MNKKTEQYIVPGLVRGLAVLQVFDNRHKELSMAEIAERIGLNRSSVFRLVYTLENDGFLQRIAGGNRYRLGARVLDLGFRFLTGLDMLEPARPILTRLCDDTRMTAHLVIRDGTDIVYVDRYQANTPFTSTVSVGTRFPAYATTPGQIQLTGLGESQIRRLFQGIEMQPFTSRTPTSIEALLERLEHIRPQPAVVSWGHFDTRISACTAPVLGRGQKIVAAVSVSCPIGSVAREELEGGVRDSVIRASRALSKTQGWFAG</sequence>
<gene>
    <name evidence="6" type="ORF">ACFQDL_06915</name>
</gene>
<evidence type="ECO:0000313" key="7">
    <source>
        <dbReference type="Proteomes" id="UP001596422"/>
    </source>
</evidence>
<organism evidence="6 7">
    <name type="scientific">Marinobacterium aestuariivivens</name>
    <dbReference type="NCBI Taxonomy" id="1698799"/>
    <lineage>
        <taxon>Bacteria</taxon>
        <taxon>Pseudomonadati</taxon>
        <taxon>Pseudomonadota</taxon>
        <taxon>Gammaproteobacteria</taxon>
        <taxon>Oceanospirillales</taxon>
        <taxon>Oceanospirillaceae</taxon>
        <taxon>Marinobacterium</taxon>
    </lineage>
</organism>
<dbReference type="PANTHER" id="PTHR30136:SF34">
    <property type="entry name" value="TRANSCRIPTIONAL REGULATOR"/>
    <property type="match status" value="1"/>
</dbReference>
<evidence type="ECO:0000256" key="2">
    <source>
        <dbReference type="ARBA" id="ARBA00023125"/>
    </source>
</evidence>
<dbReference type="RefSeq" id="WP_379908376.1">
    <property type="nucleotide sequence ID" value="NZ_JBHSWE010000001.1"/>
</dbReference>
<dbReference type="InterPro" id="IPR005471">
    <property type="entry name" value="Tscrpt_reg_IclR_N"/>
</dbReference>
<evidence type="ECO:0000259" key="5">
    <source>
        <dbReference type="PROSITE" id="PS51078"/>
    </source>
</evidence>
<keyword evidence="1" id="KW-0805">Transcription regulation</keyword>
<dbReference type="Gene3D" id="1.10.10.10">
    <property type="entry name" value="Winged helix-like DNA-binding domain superfamily/Winged helix DNA-binding domain"/>
    <property type="match status" value="1"/>
</dbReference>
<dbReference type="Proteomes" id="UP001596422">
    <property type="component" value="Unassembled WGS sequence"/>
</dbReference>
<feature type="domain" description="IclR-ED" evidence="5">
    <location>
        <begin position="73"/>
        <end position="257"/>
    </location>
</feature>
<reference evidence="7" key="1">
    <citation type="journal article" date="2019" name="Int. J. Syst. Evol. Microbiol.">
        <title>The Global Catalogue of Microorganisms (GCM) 10K type strain sequencing project: providing services to taxonomists for standard genome sequencing and annotation.</title>
        <authorList>
            <consortium name="The Broad Institute Genomics Platform"/>
            <consortium name="The Broad Institute Genome Sequencing Center for Infectious Disease"/>
            <person name="Wu L."/>
            <person name="Ma J."/>
        </authorList>
    </citation>
    <scope>NUCLEOTIDE SEQUENCE [LARGE SCALE GENOMIC DNA]</scope>
    <source>
        <strain evidence="7">NBRC 111756</strain>
    </source>
</reference>
<dbReference type="SUPFAM" id="SSF46785">
    <property type="entry name" value="Winged helix' DNA-binding domain"/>
    <property type="match status" value="1"/>
</dbReference>
<dbReference type="SUPFAM" id="SSF55781">
    <property type="entry name" value="GAF domain-like"/>
    <property type="match status" value="1"/>
</dbReference>
<dbReference type="SMART" id="SM00346">
    <property type="entry name" value="HTH_ICLR"/>
    <property type="match status" value="1"/>
</dbReference>
<keyword evidence="2" id="KW-0238">DNA-binding</keyword>
<dbReference type="Pfam" id="PF09339">
    <property type="entry name" value="HTH_IclR"/>
    <property type="match status" value="1"/>
</dbReference>
<evidence type="ECO:0000256" key="1">
    <source>
        <dbReference type="ARBA" id="ARBA00023015"/>
    </source>
</evidence>
<evidence type="ECO:0000259" key="4">
    <source>
        <dbReference type="PROSITE" id="PS51077"/>
    </source>
</evidence>
<dbReference type="PANTHER" id="PTHR30136">
    <property type="entry name" value="HELIX-TURN-HELIX TRANSCRIPTIONAL REGULATOR, ICLR FAMILY"/>
    <property type="match status" value="1"/>
</dbReference>
<dbReference type="PROSITE" id="PS51078">
    <property type="entry name" value="ICLR_ED"/>
    <property type="match status" value="1"/>
</dbReference>
<evidence type="ECO:0000256" key="3">
    <source>
        <dbReference type="ARBA" id="ARBA00023163"/>
    </source>
</evidence>
<dbReference type="InterPro" id="IPR029016">
    <property type="entry name" value="GAF-like_dom_sf"/>
</dbReference>
<proteinExistence type="predicted"/>
<dbReference type="InterPro" id="IPR036390">
    <property type="entry name" value="WH_DNA-bd_sf"/>
</dbReference>
<accession>A0ABW1ZXC1</accession>
<dbReference type="Gene3D" id="3.30.450.40">
    <property type="match status" value="1"/>
</dbReference>
<dbReference type="PROSITE" id="PS51077">
    <property type="entry name" value="HTH_ICLR"/>
    <property type="match status" value="1"/>
</dbReference>
<dbReference type="EMBL" id="JBHSWE010000001">
    <property type="protein sequence ID" value="MFC6669847.1"/>
    <property type="molecule type" value="Genomic_DNA"/>
</dbReference>
<dbReference type="InterPro" id="IPR036388">
    <property type="entry name" value="WH-like_DNA-bd_sf"/>
</dbReference>
<feature type="domain" description="HTH iclR-type" evidence="4">
    <location>
        <begin position="10"/>
        <end position="72"/>
    </location>
</feature>
<evidence type="ECO:0000313" key="6">
    <source>
        <dbReference type="EMBL" id="MFC6669847.1"/>
    </source>
</evidence>
<dbReference type="Pfam" id="PF01614">
    <property type="entry name" value="IclR_C"/>
    <property type="match status" value="1"/>
</dbReference>
<protein>
    <submittedName>
        <fullName evidence="6">IclR family transcriptional regulator</fullName>
    </submittedName>
</protein>
<dbReference type="InterPro" id="IPR050707">
    <property type="entry name" value="HTH_MetabolicPath_Reg"/>
</dbReference>
<comment type="caution">
    <text evidence="6">The sequence shown here is derived from an EMBL/GenBank/DDBJ whole genome shotgun (WGS) entry which is preliminary data.</text>
</comment>
<dbReference type="InterPro" id="IPR014757">
    <property type="entry name" value="Tscrpt_reg_IclR_C"/>
</dbReference>